<sequence length="233" mass="24464">MNTSLIRRVAAAGIVAATTVGMTACNSDNTVTEPSSTSSSTTSSSSSSSETSSDTSSSETSSDTSSSDTSSDSSSSDTSSDSSSDSSSTADSGPTDPSAKDASFSFGQPAVIADSSQTFRLTVKSLKKAPDSVYSSTSLKKEDGTVYFIDYEVTPLKFDKFFSNTTVNGLFLYPTFDSSQKAKRLYGDAPGCSSESKELKVGETGSACYVYQVTGKEASTVTYNNYTYRLTWK</sequence>
<protein>
    <recommendedName>
        <fullName evidence="5">Lipoprotein</fullName>
    </recommendedName>
</protein>
<feature type="region of interest" description="Disordered" evidence="1">
    <location>
        <begin position="25"/>
        <end position="103"/>
    </location>
</feature>
<feature type="compositionally biased region" description="Polar residues" evidence="1">
    <location>
        <begin position="25"/>
        <end position="34"/>
    </location>
</feature>
<dbReference type="PROSITE" id="PS51257">
    <property type="entry name" value="PROKAR_LIPOPROTEIN"/>
    <property type="match status" value="1"/>
</dbReference>
<evidence type="ECO:0000313" key="4">
    <source>
        <dbReference type="Proteomes" id="UP000744769"/>
    </source>
</evidence>
<keyword evidence="2" id="KW-0732">Signal</keyword>
<evidence type="ECO:0008006" key="5">
    <source>
        <dbReference type="Google" id="ProtNLM"/>
    </source>
</evidence>
<evidence type="ECO:0000256" key="2">
    <source>
        <dbReference type="SAM" id="SignalP"/>
    </source>
</evidence>
<dbReference type="AlphaFoldDB" id="A0A967B663"/>
<dbReference type="EMBL" id="JAAOIV010000003">
    <property type="protein sequence ID" value="NHN55391.1"/>
    <property type="molecule type" value="Genomic_DNA"/>
</dbReference>
<gene>
    <name evidence="3" type="ORF">G9U51_06285</name>
</gene>
<dbReference type="Proteomes" id="UP000744769">
    <property type="component" value="Unassembled WGS sequence"/>
</dbReference>
<proteinExistence type="predicted"/>
<reference evidence="3" key="1">
    <citation type="submission" date="2020-03" db="EMBL/GenBank/DDBJ databases">
        <title>Draft sequencing of Calidifontibacter sp. DB0510.</title>
        <authorList>
            <person name="Kim D.-U."/>
        </authorList>
    </citation>
    <scope>NUCLEOTIDE SEQUENCE</scope>
    <source>
        <strain evidence="3">DB0510</strain>
    </source>
</reference>
<feature type="signal peptide" evidence="2">
    <location>
        <begin position="1"/>
        <end position="24"/>
    </location>
</feature>
<keyword evidence="4" id="KW-1185">Reference proteome</keyword>
<organism evidence="3 4">
    <name type="scientific">Metallococcus carri</name>
    <dbReference type="NCBI Taxonomy" id="1656884"/>
    <lineage>
        <taxon>Bacteria</taxon>
        <taxon>Bacillati</taxon>
        <taxon>Actinomycetota</taxon>
        <taxon>Actinomycetes</taxon>
        <taxon>Micrococcales</taxon>
        <taxon>Dermacoccaceae</taxon>
        <taxon>Metallococcus</taxon>
    </lineage>
</organism>
<name>A0A967B663_9MICO</name>
<comment type="caution">
    <text evidence="3">The sequence shown here is derived from an EMBL/GenBank/DDBJ whole genome shotgun (WGS) entry which is preliminary data.</text>
</comment>
<feature type="compositionally biased region" description="Low complexity" evidence="1">
    <location>
        <begin position="35"/>
        <end position="89"/>
    </location>
</feature>
<evidence type="ECO:0000256" key="1">
    <source>
        <dbReference type="SAM" id="MobiDB-lite"/>
    </source>
</evidence>
<feature type="chain" id="PRO_5038954839" description="Lipoprotein" evidence="2">
    <location>
        <begin position="25"/>
        <end position="233"/>
    </location>
</feature>
<dbReference type="RefSeq" id="WP_166194803.1">
    <property type="nucleotide sequence ID" value="NZ_JAAOIV010000003.1"/>
</dbReference>
<evidence type="ECO:0000313" key="3">
    <source>
        <dbReference type="EMBL" id="NHN55391.1"/>
    </source>
</evidence>
<accession>A0A967B663</accession>